<feature type="region of interest" description="Disordered" evidence="1">
    <location>
        <begin position="1"/>
        <end position="25"/>
    </location>
</feature>
<reference evidence="3" key="1">
    <citation type="journal article" date="2019" name="Int. J. Syst. Evol. Microbiol.">
        <title>The Global Catalogue of Microorganisms (GCM) 10K type strain sequencing project: providing services to taxonomists for standard genome sequencing and annotation.</title>
        <authorList>
            <consortium name="The Broad Institute Genomics Platform"/>
            <consortium name="The Broad Institute Genome Sequencing Center for Infectious Disease"/>
            <person name="Wu L."/>
            <person name="Ma J."/>
        </authorList>
    </citation>
    <scope>NUCLEOTIDE SEQUENCE [LARGE SCALE GENOMIC DNA]</scope>
    <source>
        <strain evidence="3">CGMCC 1.9106</strain>
    </source>
</reference>
<dbReference type="EMBL" id="JBHTAC010000006">
    <property type="protein sequence ID" value="MFC7242581.1"/>
    <property type="molecule type" value="Genomic_DNA"/>
</dbReference>
<dbReference type="Proteomes" id="UP001596392">
    <property type="component" value="Unassembled WGS sequence"/>
</dbReference>
<proteinExistence type="predicted"/>
<evidence type="ECO:0000313" key="2">
    <source>
        <dbReference type="EMBL" id="MFC7242581.1"/>
    </source>
</evidence>
<protein>
    <submittedName>
        <fullName evidence="2">Uncharacterized protein</fullName>
    </submittedName>
</protein>
<name>A0ABW2GRG6_9ACTN</name>
<keyword evidence="3" id="KW-1185">Reference proteome</keyword>
<evidence type="ECO:0000313" key="3">
    <source>
        <dbReference type="Proteomes" id="UP001596392"/>
    </source>
</evidence>
<sequence length="86" mass="8841">MLISADGTRTSGSAALFTEPGRNGGVRPWAGDFRLAADSAAIKNPVGLTLTLEMPDGRSAKVVVQSLKGGSKNTILALLGEDQAPF</sequence>
<comment type="caution">
    <text evidence="2">The sequence shown here is derived from an EMBL/GenBank/DDBJ whole genome shotgun (WGS) entry which is preliminary data.</text>
</comment>
<accession>A0ABW2GRG6</accession>
<evidence type="ECO:0000256" key="1">
    <source>
        <dbReference type="SAM" id="MobiDB-lite"/>
    </source>
</evidence>
<organism evidence="2 3">
    <name type="scientific">Catellatospora aurea</name>
    <dbReference type="NCBI Taxonomy" id="1337874"/>
    <lineage>
        <taxon>Bacteria</taxon>
        <taxon>Bacillati</taxon>
        <taxon>Actinomycetota</taxon>
        <taxon>Actinomycetes</taxon>
        <taxon>Micromonosporales</taxon>
        <taxon>Micromonosporaceae</taxon>
        <taxon>Catellatospora</taxon>
    </lineage>
</organism>
<dbReference type="RefSeq" id="WP_376805939.1">
    <property type="nucleotide sequence ID" value="NZ_JBHTAC010000006.1"/>
</dbReference>
<gene>
    <name evidence="2" type="ORF">ACFQO7_08815</name>
</gene>